<reference evidence="8" key="1">
    <citation type="submission" date="2011-08" db="EMBL/GenBank/DDBJ databases">
        <title>The draft genome of Latimeria chalumnae.</title>
        <authorList>
            <person name="Di Palma F."/>
            <person name="Alfoldi J."/>
            <person name="Johnson J."/>
            <person name="Berlin A."/>
            <person name="Gnerre S."/>
            <person name="Jaffe D."/>
            <person name="MacCallum I."/>
            <person name="Young S."/>
            <person name="Walker B.J."/>
            <person name="Lander E."/>
            <person name="Lindblad-Toh K."/>
        </authorList>
    </citation>
    <scope>NUCLEOTIDE SEQUENCE [LARGE SCALE GENOMIC DNA]</scope>
    <source>
        <strain evidence="8">Wild caught</strain>
    </source>
</reference>
<dbReference type="InParanoid" id="H3B3G5"/>
<dbReference type="Proteomes" id="UP000008672">
    <property type="component" value="Unassembled WGS sequence"/>
</dbReference>
<sequence>MSNFSIRATEEEERYLQVRVCASITSFVLLVFFNLVVNFTILSEDSLRTRARFVLLFHLLLAGLVYFGLSSAFYLQIYLGVVPPRPACLTLIAALMTSGSNILLTLTAMAVDRYWAICYPLKYSRLYSKYNFCWLLGLASWLVASIIPFVVMAQEVQMERPLNETTTCSLSTSNRTTQQVLKILFISLCTLVIAFSYWKILCEGRRIGVLNRRNKQARTTILMHGIQLGVYILPTFVNFLLLLLLQMGAIQKEAKNLFEVVNFAFFCLAQSISPVIYGLRKEELLVHFFRKFPCLSTDLKGVMEWLASSTKIRLCFSVR</sequence>
<evidence type="ECO:0000256" key="1">
    <source>
        <dbReference type="ARBA" id="ARBA00004370"/>
    </source>
</evidence>
<dbReference type="InterPro" id="IPR052921">
    <property type="entry name" value="GPCR1_Superfamily_Member"/>
</dbReference>
<feature type="transmembrane region" description="Helical" evidence="5">
    <location>
        <begin position="20"/>
        <end position="41"/>
    </location>
</feature>
<keyword evidence="8" id="KW-1185">Reference proteome</keyword>
<evidence type="ECO:0000256" key="3">
    <source>
        <dbReference type="ARBA" id="ARBA00022989"/>
    </source>
</evidence>
<feature type="transmembrane region" description="Helical" evidence="5">
    <location>
        <begin position="180"/>
        <end position="200"/>
    </location>
</feature>
<feature type="transmembrane region" description="Helical" evidence="5">
    <location>
        <begin position="257"/>
        <end position="279"/>
    </location>
</feature>
<dbReference type="OMA" id="HRFPCCS"/>
<accession>H3B3G5</accession>
<organism evidence="7 8">
    <name type="scientific">Latimeria chalumnae</name>
    <name type="common">Coelacanth</name>
    <dbReference type="NCBI Taxonomy" id="7897"/>
    <lineage>
        <taxon>Eukaryota</taxon>
        <taxon>Metazoa</taxon>
        <taxon>Chordata</taxon>
        <taxon>Craniata</taxon>
        <taxon>Vertebrata</taxon>
        <taxon>Euteleostomi</taxon>
        <taxon>Coelacanthiformes</taxon>
        <taxon>Coelacanthidae</taxon>
        <taxon>Latimeria</taxon>
    </lineage>
</organism>
<evidence type="ECO:0000313" key="8">
    <source>
        <dbReference type="Proteomes" id="UP000008672"/>
    </source>
</evidence>
<dbReference type="GeneID" id="102364807"/>
<feature type="transmembrane region" description="Helical" evidence="5">
    <location>
        <begin position="132"/>
        <end position="153"/>
    </location>
</feature>
<dbReference type="FunFam" id="1.20.1070.10:FF:000096">
    <property type="entry name" value="Odorant receptor 131-2"/>
    <property type="match status" value="1"/>
</dbReference>
<evidence type="ECO:0000259" key="6">
    <source>
        <dbReference type="PROSITE" id="PS50262"/>
    </source>
</evidence>
<dbReference type="KEGG" id="lcm:102364807"/>
<evidence type="ECO:0000256" key="5">
    <source>
        <dbReference type="SAM" id="Phobius"/>
    </source>
</evidence>
<reference evidence="7" key="3">
    <citation type="submission" date="2025-09" db="UniProtKB">
        <authorList>
            <consortium name="Ensembl"/>
        </authorList>
    </citation>
    <scope>IDENTIFICATION</scope>
</reference>
<dbReference type="HOGENOM" id="CLU_951700_0_0_1"/>
<dbReference type="AlphaFoldDB" id="H3B3G5"/>
<keyword evidence="3 5" id="KW-1133">Transmembrane helix</keyword>
<feature type="transmembrane region" description="Helical" evidence="5">
    <location>
        <begin position="89"/>
        <end position="111"/>
    </location>
</feature>
<proteinExistence type="predicted"/>
<dbReference type="CDD" id="cd00637">
    <property type="entry name" value="7tm_classA_rhodopsin-like"/>
    <property type="match status" value="1"/>
</dbReference>
<evidence type="ECO:0000256" key="2">
    <source>
        <dbReference type="ARBA" id="ARBA00022692"/>
    </source>
</evidence>
<protein>
    <recommendedName>
        <fullName evidence="6">G-protein coupled receptors family 1 profile domain-containing protein</fullName>
    </recommendedName>
</protein>
<evidence type="ECO:0000256" key="4">
    <source>
        <dbReference type="ARBA" id="ARBA00023136"/>
    </source>
</evidence>
<name>H3B3G5_LATCH</name>
<dbReference type="GO" id="GO:0004930">
    <property type="term" value="F:G protein-coupled receptor activity"/>
    <property type="evidence" value="ECO:0007669"/>
    <property type="project" value="InterPro"/>
</dbReference>
<dbReference type="PANTHER" id="PTHR26451">
    <property type="entry name" value="G_PROTEIN_RECEP_F1_2 DOMAIN-CONTAINING PROTEIN"/>
    <property type="match status" value="1"/>
</dbReference>
<dbReference type="GO" id="GO:0016020">
    <property type="term" value="C:membrane"/>
    <property type="evidence" value="ECO:0007669"/>
    <property type="project" value="UniProtKB-SubCell"/>
</dbReference>
<dbReference type="EMBL" id="AFYH01089057">
    <property type="status" value="NOT_ANNOTATED_CDS"/>
    <property type="molecule type" value="Genomic_DNA"/>
</dbReference>
<comment type="subcellular location">
    <subcellularLocation>
        <location evidence="1">Membrane</location>
    </subcellularLocation>
</comment>
<gene>
    <name evidence="7" type="primary">LOC102364807</name>
</gene>
<dbReference type="PANTHER" id="PTHR26451:SF882">
    <property type="entry name" value="OLFACTORY RECEPTOR 11A1-LIKE ISOFORM X1"/>
    <property type="match status" value="1"/>
</dbReference>
<dbReference type="OrthoDB" id="9845816at2759"/>
<dbReference type="SUPFAM" id="SSF81321">
    <property type="entry name" value="Family A G protein-coupled receptor-like"/>
    <property type="match status" value="1"/>
</dbReference>
<dbReference type="GeneTree" id="ENSGT01130000278414"/>
<reference evidence="7" key="2">
    <citation type="submission" date="2025-08" db="UniProtKB">
        <authorList>
            <consortium name="Ensembl"/>
        </authorList>
    </citation>
    <scope>IDENTIFICATION</scope>
</reference>
<feature type="transmembrane region" description="Helical" evidence="5">
    <location>
        <begin position="221"/>
        <end position="245"/>
    </location>
</feature>
<dbReference type="eggNOG" id="KOG3656">
    <property type="taxonomic scope" value="Eukaryota"/>
</dbReference>
<dbReference type="InterPro" id="IPR017452">
    <property type="entry name" value="GPCR_Rhodpsn_7TM"/>
</dbReference>
<dbReference type="InterPro" id="IPR000276">
    <property type="entry name" value="GPCR_Rhodpsn"/>
</dbReference>
<dbReference type="PROSITE" id="PS50262">
    <property type="entry name" value="G_PROTEIN_RECEP_F1_2"/>
    <property type="match status" value="1"/>
</dbReference>
<feature type="transmembrane region" description="Helical" evidence="5">
    <location>
        <begin position="53"/>
        <end position="77"/>
    </location>
</feature>
<keyword evidence="2 5" id="KW-0812">Transmembrane</keyword>
<dbReference type="RefSeq" id="XP_005998000.1">
    <property type="nucleotide sequence ID" value="XM_005997938.3"/>
</dbReference>
<dbReference type="Pfam" id="PF00001">
    <property type="entry name" value="7tm_1"/>
    <property type="match status" value="1"/>
</dbReference>
<feature type="domain" description="G-protein coupled receptors family 1 profile" evidence="6">
    <location>
        <begin position="33"/>
        <end position="277"/>
    </location>
</feature>
<keyword evidence="4 5" id="KW-0472">Membrane</keyword>
<evidence type="ECO:0000313" key="7">
    <source>
        <dbReference type="Ensembl" id="ENSLACP00000016436.2"/>
    </source>
</evidence>
<dbReference type="GO" id="GO:0005549">
    <property type="term" value="F:odorant binding"/>
    <property type="evidence" value="ECO:0007669"/>
    <property type="project" value="TreeGrafter"/>
</dbReference>
<dbReference type="GO" id="GO:0004984">
    <property type="term" value="F:olfactory receptor activity"/>
    <property type="evidence" value="ECO:0007669"/>
    <property type="project" value="TreeGrafter"/>
</dbReference>
<dbReference type="Gene3D" id="1.20.1070.10">
    <property type="entry name" value="Rhodopsin 7-helix transmembrane proteins"/>
    <property type="match status" value="1"/>
</dbReference>
<dbReference type="Ensembl" id="ENSLACT00000016550.2">
    <property type="protein sequence ID" value="ENSLACP00000016436.2"/>
    <property type="gene ID" value="ENSLACG00000014482.2"/>
</dbReference>